<name>H3KH29_9BURK</name>
<evidence type="ECO:0000256" key="1">
    <source>
        <dbReference type="ARBA" id="ARBA00004651"/>
    </source>
</evidence>
<dbReference type="AlphaFoldDB" id="H3KH29"/>
<evidence type="ECO:0000256" key="6">
    <source>
        <dbReference type="ARBA" id="ARBA00023136"/>
    </source>
</evidence>
<keyword evidence="7" id="KW-0997">Cell inner membrane</keyword>
<keyword evidence="3" id="KW-1003">Cell membrane</keyword>
<evidence type="ECO:0000256" key="4">
    <source>
        <dbReference type="ARBA" id="ARBA00022692"/>
    </source>
</evidence>
<keyword evidence="10" id="KW-1185">Reference proteome</keyword>
<keyword evidence="6 7" id="KW-0472">Membrane</keyword>
<feature type="domain" description="MgtC/SapB/SrpB/YhiD N-terminal" evidence="8">
    <location>
        <begin position="12"/>
        <end position="137"/>
    </location>
</feature>
<evidence type="ECO:0000256" key="7">
    <source>
        <dbReference type="RuleBase" id="RU365041"/>
    </source>
</evidence>
<dbReference type="EMBL" id="AFBQ01000310">
    <property type="protein sequence ID" value="EHY30578.1"/>
    <property type="molecule type" value="Genomic_DNA"/>
</dbReference>
<feature type="transmembrane region" description="Helical" evidence="7">
    <location>
        <begin position="37"/>
        <end position="59"/>
    </location>
</feature>
<dbReference type="PANTHER" id="PTHR33778:SF3">
    <property type="entry name" value="PROTEIN MGTC"/>
    <property type="match status" value="1"/>
</dbReference>
<dbReference type="OrthoDB" id="9811198at2"/>
<evidence type="ECO:0000256" key="2">
    <source>
        <dbReference type="ARBA" id="ARBA00009298"/>
    </source>
</evidence>
<feature type="transmembrane region" description="Helical" evidence="7">
    <location>
        <begin position="65"/>
        <end position="85"/>
    </location>
</feature>
<evidence type="ECO:0000313" key="10">
    <source>
        <dbReference type="Proteomes" id="UP000004956"/>
    </source>
</evidence>
<gene>
    <name evidence="9" type="ORF">HMPREF9440_02068</name>
</gene>
<dbReference type="Pfam" id="PF02308">
    <property type="entry name" value="MgtC"/>
    <property type="match status" value="1"/>
</dbReference>
<sequence>MTAVSDDILIPLVFSFVLGSLIGLERQYRQHAAGLRTNVLVAVGSALFVNMTLIGWHTYGGNQTPVHAIGAVITGVGFLGAGVIMREGVNVRGINTAATLWTSAAVGAAAGASLYYEAVIGTLIILLTNTLLRPIANFINRIPTDSSHTEATFRITLTGRKPDAHEILTALSTALRQRNLPWRDLQTKSVGDDVQVDVLLIPSSIATEELDGLVAQLFSLDVVQNAYWAPSYGR</sequence>
<keyword evidence="5 7" id="KW-1133">Transmembrane helix</keyword>
<dbReference type="InterPro" id="IPR049177">
    <property type="entry name" value="MgtC_SapB_SrpB_YhiD_N"/>
</dbReference>
<comment type="caution">
    <text evidence="9">The sequence shown here is derived from an EMBL/GenBank/DDBJ whole genome shotgun (WGS) entry which is preliminary data.</text>
</comment>
<organism evidence="9 10">
    <name type="scientific">Sutterella parvirubra YIT 11816</name>
    <dbReference type="NCBI Taxonomy" id="762967"/>
    <lineage>
        <taxon>Bacteria</taxon>
        <taxon>Pseudomonadati</taxon>
        <taxon>Pseudomonadota</taxon>
        <taxon>Betaproteobacteria</taxon>
        <taxon>Burkholderiales</taxon>
        <taxon>Sutterellaceae</taxon>
        <taxon>Sutterella</taxon>
    </lineage>
</organism>
<accession>H3KH29</accession>
<dbReference type="STRING" id="762967.HMPREF9440_02068"/>
<evidence type="ECO:0000256" key="3">
    <source>
        <dbReference type="ARBA" id="ARBA00022475"/>
    </source>
</evidence>
<dbReference type="PRINTS" id="PR01837">
    <property type="entry name" value="MGTCSAPBPROT"/>
</dbReference>
<evidence type="ECO:0000259" key="8">
    <source>
        <dbReference type="Pfam" id="PF02308"/>
    </source>
</evidence>
<dbReference type="Proteomes" id="UP000004956">
    <property type="component" value="Unassembled WGS sequence"/>
</dbReference>
<dbReference type="PATRIC" id="fig|762967.3.peg.1628"/>
<reference evidence="9 10" key="1">
    <citation type="submission" date="2011-11" db="EMBL/GenBank/DDBJ databases">
        <authorList>
            <person name="Weinstock G."/>
            <person name="Sodergren E."/>
            <person name="Clifton S."/>
            <person name="Fulton L."/>
            <person name="Fulton B."/>
            <person name="Courtney L."/>
            <person name="Fronick C."/>
            <person name="Harrison M."/>
            <person name="Strong C."/>
            <person name="Farmer C."/>
            <person name="Delahaunty K."/>
            <person name="Markovic C."/>
            <person name="Hall O."/>
            <person name="Minx P."/>
            <person name="Tomlinson C."/>
            <person name="Mitreva M."/>
            <person name="Hou S."/>
            <person name="Chen J."/>
            <person name="Wollam A."/>
            <person name="Pepin K.H."/>
            <person name="Johnson M."/>
            <person name="Bhonagiri V."/>
            <person name="Zhang X."/>
            <person name="Suruliraj S."/>
            <person name="Warren W."/>
            <person name="Chinwalla A."/>
            <person name="Mardis E.R."/>
            <person name="Wilson R.K."/>
        </authorList>
    </citation>
    <scope>NUCLEOTIDE SEQUENCE [LARGE SCALE GENOMIC DNA]</scope>
    <source>
        <strain evidence="9 10">YIT 11816</strain>
    </source>
</reference>
<feature type="transmembrane region" description="Helical" evidence="7">
    <location>
        <begin position="6"/>
        <end position="25"/>
    </location>
</feature>
<comment type="similarity">
    <text evidence="2 7">Belongs to the MgtC/SapB family.</text>
</comment>
<dbReference type="HOGENOM" id="CLU_079292_0_0_4"/>
<keyword evidence="4 7" id="KW-0812">Transmembrane</keyword>
<dbReference type="PANTHER" id="PTHR33778">
    <property type="entry name" value="PROTEIN MGTC"/>
    <property type="match status" value="1"/>
</dbReference>
<comment type="subcellular location">
    <subcellularLocation>
        <location evidence="7">Cell inner membrane</location>
        <topology evidence="7">Multi-pass membrane protein</topology>
    </subcellularLocation>
    <subcellularLocation>
        <location evidence="1">Cell membrane</location>
        <topology evidence="1">Multi-pass membrane protein</topology>
    </subcellularLocation>
</comment>
<dbReference type="GO" id="GO:0005886">
    <property type="term" value="C:plasma membrane"/>
    <property type="evidence" value="ECO:0007669"/>
    <property type="project" value="UniProtKB-SubCell"/>
</dbReference>
<proteinExistence type="inferred from homology"/>
<evidence type="ECO:0000256" key="5">
    <source>
        <dbReference type="ARBA" id="ARBA00022989"/>
    </source>
</evidence>
<dbReference type="InterPro" id="IPR003416">
    <property type="entry name" value="MgtC/SapB/SrpB/YhiD_fam"/>
</dbReference>
<dbReference type="RefSeq" id="WP_008543293.1">
    <property type="nucleotide sequence ID" value="NZ_JH605006.1"/>
</dbReference>
<protein>
    <recommendedName>
        <fullName evidence="7">Protein MgtC</fullName>
    </recommendedName>
</protein>
<evidence type="ECO:0000313" key="9">
    <source>
        <dbReference type="EMBL" id="EHY30578.1"/>
    </source>
</evidence>